<name>A0A7X1FZC6_9SPHN</name>
<protein>
    <recommendedName>
        <fullName evidence="4">Silver efflux pump</fullName>
    </recommendedName>
</protein>
<evidence type="ECO:0008006" key="4">
    <source>
        <dbReference type="Google" id="ProtNLM"/>
    </source>
</evidence>
<evidence type="ECO:0000313" key="2">
    <source>
        <dbReference type="EMBL" id="MBC2669785.1"/>
    </source>
</evidence>
<evidence type="ECO:0000256" key="1">
    <source>
        <dbReference type="SAM" id="SignalP"/>
    </source>
</evidence>
<organism evidence="2 3">
    <name type="scientific">Novosphingobium piscinae</name>
    <dbReference type="NCBI Taxonomy" id="1507448"/>
    <lineage>
        <taxon>Bacteria</taxon>
        <taxon>Pseudomonadati</taxon>
        <taxon>Pseudomonadota</taxon>
        <taxon>Alphaproteobacteria</taxon>
        <taxon>Sphingomonadales</taxon>
        <taxon>Sphingomonadaceae</taxon>
        <taxon>Novosphingobium</taxon>
    </lineage>
</organism>
<accession>A0A7X1FZC6</accession>
<dbReference type="AlphaFoldDB" id="A0A7X1FZC6"/>
<keyword evidence="3" id="KW-1185">Reference proteome</keyword>
<feature type="signal peptide" evidence="1">
    <location>
        <begin position="1"/>
        <end position="30"/>
    </location>
</feature>
<sequence>MTSLKTGLALAANAALVAAAFAALPAPALAAKAKGEVVHCYGVNTCKGTSDCATASNSCKGQNTCKGQGFKALSEKQCKAEGGSLTAPK</sequence>
<evidence type="ECO:0000313" key="3">
    <source>
        <dbReference type="Proteomes" id="UP000551327"/>
    </source>
</evidence>
<comment type="caution">
    <text evidence="2">The sequence shown here is derived from an EMBL/GenBank/DDBJ whole genome shotgun (WGS) entry which is preliminary data.</text>
</comment>
<gene>
    <name evidence="2" type="ORF">H7F53_11580</name>
</gene>
<dbReference type="RefSeq" id="WP_185679642.1">
    <property type="nucleotide sequence ID" value="NZ_JACLAX010000010.1"/>
</dbReference>
<proteinExistence type="predicted"/>
<dbReference type="Proteomes" id="UP000551327">
    <property type="component" value="Unassembled WGS sequence"/>
</dbReference>
<dbReference type="EMBL" id="JACLAX010000010">
    <property type="protein sequence ID" value="MBC2669785.1"/>
    <property type="molecule type" value="Genomic_DNA"/>
</dbReference>
<feature type="chain" id="PRO_5030826228" description="Silver efflux pump" evidence="1">
    <location>
        <begin position="31"/>
        <end position="89"/>
    </location>
</feature>
<keyword evidence="1" id="KW-0732">Signal</keyword>
<reference evidence="2 3" key="1">
    <citation type="submission" date="2020-08" db="EMBL/GenBank/DDBJ databases">
        <title>The genome sequence of type strain Novosphingobium piscinae KCTC 42194.</title>
        <authorList>
            <person name="Liu Y."/>
        </authorList>
    </citation>
    <scope>NUCLEOTIDE SEQUENCE [LARGE SCALE GENOMIC DNA]</scope>
    <source>
        <strain evidence="2 3">KCTC 42194</strain>
    </source>
</reference>